<accession>A0A3B1ARV4</accession>
<reference evidence="1" key="1">
    <citation type="submission" date="2018-06" db="EMBL/GenBank/DDBJ databases">
        <authorList>
            <person name="Zhirakovskaya E."/>
        </authorList>
    </citation>
    <scope>NUCLEOTIDE SEQUENCE</scope>
</reference>
<dbReference type="EMBL" id="UOFV01000324">
    <property type="protein sequence ID" value="VAX02564.1"/>
    <property type="molecule type" value="Genomic_DNA"/>
</dbReference>
<sequence>MTALLPVFSARLTQVLPLCAVVFPEFTLKRQTHRARNKRMANDTLPDNPLSKSLEMTLRDCLDGLEDFTLQMAYATTHAQFEILSISDVTKSENDLPAKPTPLTLVTAAINNNHFQPTIRRQRRV</sequence>
<protein>
    <submittedName>
        <fullName evidence="1">Uncharacterized protein</fullName>
    </submittedName>
</protein>
<gene>
    <name evidence="1" type="ORF">MNBD_GAMMA19-1146</name>
</gene>
<dbReference type="AlphaFoldDB" id="A0A3B1ARV4"/>
<evidence type="ECO:0000313" key="1">
    <source>
        <dbReference type="EMBL" id="VAX02564.1"/>
    </source>
</evidence>
<proteinExistence type="predicted"/>
<organism evidence="1">
    <name type="scientific">hydrothermal vent metagenome</name>
    <dbReference type="NCBI Taxonomy" id="652676"/>
    <lineage>
        <taxon>unclassified sequences</taxon>
        <taxon>metagenomes</taxon>
        <taxon>ecological metagenomes</taxon>
    </lineage>
</organism>
<name>A0A3B1ARV4_9ZZZZ</name>